<keyword evidence="11" id="KW-1185">Reference proteome</keyword>
<dbReference type="InterPro" id="IPR020459">
    <property type="entry name" value="AMP-binding"/>
</dbReference>
<dbReference type="EMBL" id="CVRI01000002">
    <property type="protein sequence ID" value="CRK86999.1"/>
    <property type="molecule type" value="Genomic_DNA"/>
</dbReference>
<evidence type="ECO:0000313" key="10">
    <source>
        <dbReference type="EMBL" id="CRK86999.1"/>
    </source>
</evidence>
<evidence type="ECO:0000256" key="6">
    <source>
        <dbReference type="ARBA" id="ARBA00026121"/>
    </source>
</evidence>
<evidence type="ECO:0000256" key="8">
    <source>
        <dbReference type="SAM" id="Phobius"/>
    </source>
</evidence>
<evidence type="ECO:0000256" key="7">
    <source>
        <dbReference type="ARBA" id="ARBA00036813"/>
    </source>
</evidence>
<dbReference type="STRING" id="568069.A0A1J1HG82"/>
<evidence type="ECO:0000313" key="11">
    <source>
        <dbReference type="Proteomes" id="UP000183832"/>
    </source>
</evidence>
<evidence type="ECO:0000256" key="2">
    <source>
        <dbReference type="ARBA" id="ARBA00022598"/>
    </source>
</evidence>
<keyword evidence="8" id="KW-1133">Transmembrane helix</keyword>
<keyword evidence="8" id="KW-0812">Transmembrane</keyword>
<sequence length="708" mass="79676">MSQDNAKFDFRILTITFVLNILSYIFDIITYPFYVLIQKPWRRVTHRVRAQAVSKSDNEITYHSVDQPGKIYIRMLETHTDTLELMFKRVAKIHTTKKCLGTREILAEEDEIQPNGKVFKKYKLGDYKWMNFTETEEKARFFGRGMRELGLQPKDKVVIFAETRAEWMIAAHGLFKQSCTIVTIYATLGDEAIMHGVNETEVKTIITSHELLPKIRKILNSIPNINTIIYFEDQLKKTDASGFGDVRVVPFSRVVENGSASKFEEFPPRTDDIAFIMYTSGSTGTPKGVLLTHSNCIATMECYCDLEILSGDVGIGFLPLAHVFELLAESVALLRGVPIGYSTPNTLLDTSSKVMKESKGDMTILQPTAMTIVPLILDRIIKTIDDKLNKGSAVEKAIFHLAYDYKRKWLARGFCTPMLDALIFKKIAKILGGRMRVLVTGGAPLSPETQERIRVILCVSVVQGYGLTETTAGATLSSVRDSSVGRVGAPSPLVDIRLVNWEEGHYRVTNKPYPQGEVLVGGFTISPGYYKLPDKTAEEFFEEDEKRWFRTGDIGEMHPDGVLKIIDRKKDLVKLQQGEYISLGKVETELKTSLLVDNICVYGDSLKEYCVALIVPNAKALKELAATLNISGSFEELCSNIEVEKAALKEITEQGKRCHLDKFEIPAKITLCKEVWSPTMGLITAAFKIKRKDIQKTYQADIDRMYGK</sequence>
<name>A0A1J1HG82_9DIPT</name>
<keyword evidence="2" id="KW-0436">Ligase</keyword>
<keyword evidence="4" id="KW-0443">Lipid metabolism</keyword>
<keyword evidence="5" id="KW-0067">ATP-binding</keyword>
<dbReference type="GO" id="GO:0030182">
    <property type="term" value="P:neuron differentiation"/>
    <property type="evidence" value="ECO:0007669"/>
    <property type="project" value="TreeGrafter"/>
</dbReference>
<reference evidence="10 11" key="1">
    <citation type="submission" date="2015-04" db="EMBL/GenBank/DDBJ databases">
        <authorList>
            <person name="Syromyatnikov M.Y."/>
            <person name="Popov V.N."/>
        </authorList>
    </citation>
    <scope>NUCLEOTIDE SEQUENCE [LARGE SCALE GENOMIC DNA]</scope>
</reference>
<comment type="similarity">
    <text evidence="1">Belongs to the ATP-dependent AMP-binding enzyme family.</text>
</comment>
<dbReference type="GO" id="GO:0005783">
    <property type="term" value="C:endoplasmic reticulum"/>
    <property type="evidence" value="ECO:0007669"/>
    <property type="project" value="TreeGrafter"/>
</dbReference>
<dbReference type="GO" id="GO:0005524">
    <property type="term" value="F:ATP binding"/>
    <property type="evidence" value="ECO:0007669"/>
    <property type="project" value="UniProtKB-KW"/>
</dbReference>
<accession>A0A1J1HG82</accession>
<dbReference type="InterPro" id="IPR042099">
    <property type="entry name" value="ANL_N_sf"/>
</dbReference>
<keyword evidence="4" id="KW-0276">Fatty acid metabolism</keyword>
<dbReference type="GO" id="GO:0005811">
    <property type="term" value="C:lipid droplet"/>
    <property type="evidence" value="ECO:0007669"/>
    <property type="project" value="TreeGrafter"/>
</dbReference>
<dbReference type="GO" id="GO:0090433">
    <property type="term" value="F:palmitoyl-CoA ligase activity"/>
    <property type="evidence" value="ECO:0007669"/>
    <property type="project" value="TreeGrafter"/>
</dbReference>
<dbReference type="PANTHER" id="PTHR43272:SF83">
    <property type="entry name" value="ACYL-COA SYNTHETASE LONG-CHAIN, ISOFORM J"/>
    <property type="match status" value="1"/>
</dbReference>
<dbReference type="AlphaFoldDB" id="A0A1J1HG82"/>
<dbReference type="InterPro" id="IPR020845">
    <property type="entry name" value="AMP-binding_CS"/>
</dbReference>
<dbReference type="FunFam" id="3.40.50.12780:FF:000026">
    <property type="entry name" value="Uncharacterized protein, isoform B"/>
    <property type="match status" value="1"/>
</dbReference>
<dbReference type="OrthoDB" id="1700726at2759"/>
<dbReference type="InterPro" id="IPR000873">
    <property type="entry name" value="AMP-dep_synth/lig_dom"/>
</dbReference>
<feature type="domain" description="AMP-dependent synthetase/ligase" evidence="9">
    <location>
        <begin position="122"/>
        <end position="530"/>
    </location>
</feature>
<organism evidence="10 11">
    <name type="scientific">Clunio marinus</name>
    <dbReference type="NCBI Taxonomy" id="568069"/>
    <lineage>
        <taxon>Eukaryota</taxon>
        <taxon>Metazoa</taxon>
        <taxon>Ecdysozoa</taxon>
        <taxon>Arthropoda</taxon>
        <taxon>Hexapoda</taxon>
        <taxon>Insecta</taxon>
        <taxon>Pterygota</taxon>
        <taxon>Neoptera</taxon>
        <taxon>Endopterygota</taxon>
        <taxon>Diptera</taxon>
        <taxon>Nematocera</taxon>
        <taxon>Chironomoidea</taxon>
        <taxon>Chironomidae</taxon>
        <taxon>Clunio</taxon>
    </lineage>
</organism>
<dbReference type="EC" id="6.2.1.3" evidence="6"/>
<keyword evidence="3" id="KW-0547">Nucleotide-binding</keyword>
<gene>
    <name evidence="10" type="ORF">CLUMA_CG000812</name>
</gene>
<dbReference type="GO" id="GO:0035336">
    <property type="term" value="P:long-chain fatty-acyl-CoA metabolic process"/>
    <property type="evidence" value="ECO:0007669"/>
    <property type="project" value="TreeGrafter"/>
</dbReference>
<keyword evidence="8" id="KW-0472">Membrane</keyword>
<dbReference type="PRINTS" id="PR00154">
    <property type="entry name" value="AMPBINDING"/>
</dbReference>
<protein>
    <recommendedName>
        <fullName evidence="6">long-chain-fatty-acid--CoA ligase</fullName>
        <ecNumber evidence="6">6.2.1.3</ecNumber>
    </recommendedName>
</protein>
<evidence type="ECO:0000259" key="9">
    <source>
        <dbReference type="Pfam" id="PF00501"/>
    </source>
</evidence>
<evidence type="ECO:0000256" key="3">
    <source>
        <dbReference type="ARBA" id="ARBA00022741"/>
    </source>
</evidence>
<evidence type="ECO:0000256" key="4">
    <source>
        <dbReference type="ARBA" id="ARBA00022832"/>
    </source>
</evidence>
<comment type="catalytic activity">
    <reaction evidence="7">
        <text>a long-chain fatty acid + ATP + CoA = a long-chain fatty acyl-CoA + AMP + diphosphate</text>
        <dbReference type="Rhea" id="RHEA:15421"/>
        <dbReference type="ChEBI" id="CHEBI:30616"/>
        <dbReference type="ChEBI" id="CHEBI:33019"/>
        <dbReference type="ChEBI" id="CHEBI:57287"/>
        <dbReference type="ChEBI" id="CHEBI:57560"/>
        <dbReference type="ChEBI" id="CHEBI:83139"/>
        <dbReference type="ChEBI" id="CHEBI:456215"/>
        <dbReference type="EC" id="6.2.1.3"/>
    </reaction>
</comment>
<evidence type="ECO:0000256" key="1">
    <source>
        <dbReference type="ARBA" id="ARBA00006432"/>
    </source>
</evidence>
<proteinExistence type="inferred from homology"/>
<dbReference type="Proteomes" id="UP000183832">
    <property type="component" value="Unassembled WGS sequence"/>
</dbReference>
<dbReference type="PANTHER" id="PTHR43272">
    <property type="entry name" value="LONG-CHAIN-FATTY-ACID--COA LIGASE"/>
    <property type="match status" value="1"/>
</dbReference>
<feature type="transmembrane region" description="Helical" evidence="8">
    <location>
        <begin position="12"/>
        <end position="34"/>
    </location>
</feature>
<dbReference type="GO" id="GO:0005886">
    <property type="term" value="C:plasma membrane"/>
    <property type="evidence" value="ECO:0007669"/>
    <property type="project" value="TreeGrafter"/>
</dbReference>
<evidence type="ECO:0000256" key="5">
    <source>
        <dbReference type="ARBA" id="ARBA00022840"/>
    </source>
</evidence>
<dbReference type="SUPFAM" id="SSF56801">
    <property type="entry name" value="Acetyl-CoA synthetase-like"/>
    <property type="match status" value="1"/>
</dbReference>
<dbReference type="Pfam" id="PF00501">
    <property type="entry name" value="AMP-binding"/>
    <property type="match status" value="1"/>
</dbReference>
<dbReference type="Gene3D" id="3.40.50.12780">
    <property type="entry name" value="N-terminal domain of ligase-like"/>
    <property type="match status" value="1"/>
</dbReference>
<dbReference type="PROSITE" id="PS00455">
    <property type="entry name" value="AMP_BINDING"/>
    <property type="match status" value="1"/>
</dbReference>